<dbReference type="InterPro" id="IPR007048">
    <property type="entry name" value="IraD/Gp25-like"/>
</dbReference>
<dbReference type="SUPFAM" id="SSF160719">
    <property type="entry name" value="gpW/gp25-like"/>
    <property type="match status" value="1"/>
</dbReference>
<dbReference type="Proteomes" id="UP000236893">
    <property type="component" value="Unassembled WGS sequence"/>
</dbReference>
<evidence type="ECO:0000259" key="1">
    <source>
        <dbReference type="Pfam" id="PF04965"/>
    </source>
</evidence>
<name>A0A2S5A3Y7_9SPHI</name>
<dbReference type="Gene3D" id="3.10.450.40">
    <property type="match status" value="1"/>
</dbReference>
<evidence type="ECO:0000313" key="3">
    <source>
        <dbReference type="Proteomes" id="UP000236893"/>
    </source>
</evidence>
<dbReference type="Pfam" id="PF04965">
    <property type="entry name" value="GPW_gp25"/>
    <property type="match status" value="1"/>
</dbReference>
<accession>A0A2S5A3Y7</accession>
<evidence type="ECO:0000313" key="2">
    <source>
        <dbReference type="EMBL" id="POY37290.1"/>
    </source>
</evidence>
<proteinExistence type="predicted"/>
<reference evidence="2 3" key="1">
    <citation type="submission" date="2018-01" db="EMBL/GenBank/DDBJ databases">
        <authorList>
            <person name="Gaut B.S."/>
            <person name="Morton B.R."/>
            <person name="Clegg M.T."/>
            <person name="Duvall M.R."/>
        </authorList>
    </citation>
    <scope>NUCLEOTIDE SEQUENCE [LARGE SCALE GENOMIC DNA]</scope>
    <source>
        <strain evidence="2 3">HR-AV</strain>
    </source>
</reference>
<dbReference type="AlphaFoldDB" id="A0A2S5A3Y7"/>
<dbReference type="EMBL" id="PQVF01000004">
    <property type="protein sequence ID" value="POY37290.1"/>
    <property type="molecule type" value="Genomic_DNA"/>
</dbReference>
<organism evidence="2 3">
    <name type="scientific">Solitalea longa</name>
    <dbReference type="NCBI Taxonomy" id="2079460"/>
    <lineage>
        <taxon>Bacteria</taxon>
        <taxon>Pseudomonadati</taxon>
        <taxon>Bacteroidota</taxon>
        <taxon>Sphingobacteriia</taxon>
        <taxon>Sphingobacteriales</taxon>
        <taxon>Sphingobacteriaceae</taxon>
        <taxon>Solitalea</taxon>
    </lineage>
</organism>
<dbReference type="RefSeq" id="WP_103788197.1">
    <property type="nucleotide sequence ID" value="NZ_PQVF01000004.1"/>
</dbReference>
<comment type="caution">
    <text evidence="2">The sequence shown here is derived from an EMBL/GenBank/DDBJ whole genome shotgun (WGS) entry which is preliminary data.</text>
</comment>
<gene>
    <name evidence="2" type="ORF">C3K47_05865</name>
</gene>
<keyword evidence="3" id="KW-1185">Reference proteome</keyword>
<protein>
    <recommendedName>
        <fullName evidence="1">IraD/Gp25-like domain-containing protein</fullName>
    </recommendedName>
</protein>
<sequence length="138" mass="15829">MSIKTSFLGTGWGFPPKFDKKTASVVMISNEEDINSSLEILLSTRPGERVMQPTYGCNLDELLFEPLTTTFKTYIKDLVATAILYFEPRIDVNRIELDDSQELEGKVLIIVEYTIRSTNSRLNFVYPYYIKEGTEVKK</sequence>
<dbReference type="OrthoDB" id="9802846at2"/>
<feature type="domain" description="IraD/Gp25-like" evidence="1">
    <location>
        <begin position="30"/>
        <end position="119"/>
    </location>
</feature>